<sequence>MAGKSVGSGISSLLQGSCKFCKQRAIWFKRYPQTWLRGLQTSAARNEQLFDKILIANRGEIACRVMKTCKRLGIKTVAIYSEADANALHVKTADESFCVGPPPTNQSYLNMDAIMEALHTTGAQAVHPGYGFLSENGKFVAMLEKAGITFIGPNAAAIQAMGDKIQSKLIGKKAGVNIIPGFEGVVKNDEDAVRIANEIGYPVMIKASAGGGGKGMRIAWNDEETKEGFRLSSQEARSSFGDDRLLVEKFIDNPRHIEIQVLGDKYGNAVYVNERECSIQRRNQKVIEESPSPFVDPDTRKAMGEQAVALAKEVGYDSAGTVECLVDSQKNFYFLEMNTRLQVEHPITEMVAGVDLVEHMIRVAANHPLNITQADIPINGWAVECRVYAEDPYKNFGLPSIGRLYKYIEPTHLPNVRCDSGIIEGSEISIYYDSMISKLVTHSPTRNEALDLMNKALDSYVIRGVTYNVSLLRDVLNHPKFRLGTITTKFLPEEYPSGFKGHQLTEEERDELLATTAYFFVQRARKAMAFKNQSKLNAVSKKPSAWDLVITLQKADYPVVIRAREDGNFEVSIDGKQVDFNTSSGLSDPVFGAKINGNDVLLQTLKKEGNLFAIQHYGTTYKLRVHTKDQYEYMKYMPEKQEEDMSPFLKSPMPGTVVSVAVNVGDTVHEGQELAVVEAMKMQNSLHAGLSGTIKKVNFKAGDKVGEGDIMVEIEHHPDH</sequence>
<evidence type="ECO:0000259" key="22">
    <source>
        <dbReference type="PROSITE" id="PS50979"/>
    </source>
</evidence>
<dbReference type="Gene3D" id="3.30.470.20">
    <property type="entry name" value="ATP-grasp fold, B domain"/>
    <property type="match status" value="1"/>
</dbReference>
<keyword evidence="10" id="KW-0460">Magnesium</keyword>
<keyword evidence="8 19" id="KW-0547">Nucleotide-binding</keyword>
<evidence type="ECO:0000256" key="11">
    <source>
        <dbReference type="ARBA" id="ARBA00022946"/>
    </source>
</evidence>
<dbReference type="Proteomes" id="UP001159428">
    <property type="component" value="Unassembled WGS sequence"/>
</dbReference>
<dbReference type="NCBIfam" id="NF006367">
    <property type="entry name" value="PRK08591.1"/>
    <property type="match status" value="1"/>
</dbReference>
<dbReference type="InterPro" id="IPR011054">
    <property type="entry name" value="Rudment_hybrid_motif"/>
</dbReference>
<feature type="domain" description="ATP-grasp" evidence="21">
    <location>
        <begin position="168"/>
        <end position="365"/>
    </location>
</feature>
<name>A0AAU9XGP2_9CNID</name>
<keyword evidence="24" id="KW-1185">Reference proteome</keyword>
<dbReference type="PROSITE" id="PS50979">
    <property type="entry name" value="BC"/>
    <property type="match status" value="1"/>
</dbReference>
<evidence type="ECO:0000256" key="14">
    <source>
        <dbReference type="ARBA" id="ARBA00023211"/>
    </source>
</evidence>
<dbReference type="Gene3D" id="3.30.700.30">
    <property type="match status" value="1"/>
</dbReference>
<comment type="caution">
    <text evidence="23">The sequence shown here is derived from an EMBL/GenBank/DDBJ whole genome shotgun (WGS) entry which is preliminary data.</text>
</comment>
<dbReference type="CDD" id="cd06850">
    <property type="entry name" value="biotinyl_domain"/>
    <property type="match status" value="1"/>
</dbReference>
<evidence type="ECO:0000256" key="10">
    <source>
        <dbReference type="ARBA" id="ARBA00022842"/>
    </source>
</evidence>
<dbReference type="InterPro" id="IPR013815">
    <property type="entry name" value="ATP_grasp_subdomain_1"/>
</dbReference>
<evidence type="ECO:0000256" key="8">
    <source>
        <dbReference type="ARBA" id="ARBA00022741"/>
    </source>
</evidence>
<dbReference type="GO" id="GO:0009374">
    <property type="term" value="F:biotin binding"/>
    <property type="evidence" value="ECO:0007669"/>
    <property type="project" value="UniProtKB-ARBA"/>
</dbReference>
<dbReference type="FunFam" id="3.30.470.20:FF:000028">
    <property type="entry name" value="Methylcrotonoyl-CoA carboxylase subunit alpha, mitochondrial"/>
    <property type="match status" value="1"/>
</dbReference>
<dbReference type="PROSITE" id="PS00867">
    <property type="entry name" value="CPSASE_2"/>
    <property type="match status" value="1"/>
</dbReference>
<gene>
    <name evidence="23" type="ORF">PMEA_00022913</name>
</gene>
<evidence type="ECO:0000256" key="12">
    <source>
        <dbReference type="ARBA" id="ARBA00022963"/>
    </source>
</evidence>
<evidence type="ECO:0000256" key="15">
    <source>
        <dbReference type="ARBA" id="ARBA00023267"/>
    </source>
</evidence>
<keyword evidence="14" id="KW-0464">Manganese</keyword>
<dbReference type="InterPro" id="IPR050856">
    <property type="entry name" value="Biotin_carboxylase_complex"/>
</dbReference>
<dbReference type="SUPFAM" id="SSF56059">
    <property type="entry name" value="Glutathione synthetase ATP-binding domain-like"/>
    <property type="match status" value="1"/>
</dbReference>
<evidence type="ECO:0000256" key="16">
    <source>
        <dbReference type="ARBA" id="ARBA00031557"/>
    </source>
</evidence>
<dbReference type="InterPro" id="IPR005479">
    <property type="entry name" value="CPAse_ATP-bd"/>
</dbReference>
<protein>
    <recommendedName>
        <fullName evidence="5">Propionyl-CoA carboxylase alpha chain, mitochondrial</fullName>
        <ecNumber evidence="4">6.4.1.3</ecNumber>
    </recommendedName>
    <alternativeName>
        <fullName evidence="16">Propanoyl-CoA:carbon dioxide ligase subunit alpha</fullName>
    </alternativeName>
</protein>
<evidence type="ECO:0000256" key="17">
    <source>
        <dbReference type="ARBA" id="ARBA00048208"/>
    </source>
</evidence>
<evidence type="ECO:0000256" key="9">
    <source>
        <dbReference type="ARBA" id="ARBA00022840"/>
    </source>
</evidence>
<dbReference type="SUPFAM" id="SSF51230">
    <property type="entry name" value="Single hybrid motif"/>
    <property type="match status" value="1"/>
</dbReference>
<keyword evidence="15" id="KW-0092">Biotin</keyword>
<dbReference type="EMBL" id="CALNXJ010000041">
    <property type="protein sequence ID" value="CAH3146283.1"/>
    <property type="molecule type" value="Genomic_DNA"/>
</dbReference>
<comment type="pathway">
    <text evidence="3">Metabolic intermediate metabolism; propanoyl-CoA degradation; succinyl-CoA from propanoyl-CoA: step 1/3.</text>
</comment>
<dbReference type="PANTHER" id="PTHR18866:SF33">
    <property type="entry name" value="METHYLCROTONOYL-COA CARBOXYLASE SUBUNIT ALPHA, MITOCHONDRIAL-RELATED"/>
    <property type="match status" value="1"/>
</dbReference>
<dbReference type="EC" id="6.4.1.3" evidence="4"/>
<evidence type="ECO:0000256" key="13">
    <source>
        <dbReference type="ARBA" id="ARBA00023098"/>
    </source>
</evidence>
<feature type="domain" description="Lipoyl-binding" evidence="20">
    <location>
        <begin position="640"/>
        <end position="715"/>
    </location>
</feature>
<evidence type="ECO:0000256" key="2">
    <source>
        <dbReference type="ARBA" id="ARBA00004305"/>
    </source>
</evidence>
<keyword evidence="7" id="KW-0479">Metal-binding</keyword>
<evidence type="ECO:0000256" key="7">
    <source>
        <dbReference type="ARBA" id="ARBA00022723"/>
    </source>
</evidence>
<dbReference type="PROSITE" id="PS00188">
    <property type="entry name" value="BIOTIN"/>
    <property type="match status" value="1"/>
</dbReference>
<dbReference type="PANTHER" id="PTHR18866">
    <property type="entry name" value="CARBOXYLASE:PYRUVATE/ACETYL-COA/PROPIONYL-COA CARBOXYLASE"/>
    <property type="match status" value="1"/>
</dbReference>
<dbReference type="Pfam" id="PF00289">
    <property type="entry name" value="Biotin_carb_N"/>
    <property type="match status" value="1"/>
</dbReference>
<dbReference type="Gene3D" id="3.30.1490.20">
    <property type="entry name" value="ATP-grasp fold, A domain"/>
    <property type="match status" value="1"/>
</dbReference>
<dbReference type="Pfam" id="PF18140">
    <property type="entry name" value="PCC_BT"/>
    <property type="match status" value="1"/>
</dbReference>
<evidence type="ECO:0000259" key="21">
    <source>
        <dbReference type="PROSITE" id="PS50975"/>
    </source>
</evidence>
<dbReference type="SMART" id="SM00878">
    <property type="entry name" value="Biotin_carb_C"/>
    <property type="match status" value="1"/>
</dbReference>
<dbReference type="InterPro" id="IPR011764">
    <property type="entry name" value="Biotin_carboxylation_dom"/>
</dbReference>
<keyword evidence="11" id="KW-0809">Transit peptide</keyword>
<evidence type="ECO:0000313" key="24">
    <source>
        <dbReference type="Proteomes" id="UP001159428"/>
    </source>
</evidence>
<dbReference type="Pfam" id="PF02785">
    <property type="entry name" value="Biotin_carb_C"/>
    <property type="match status" value="1"/>
</dbReference>
<dbReference type="Gene3D" id="3.40.50.20">
    <property type="match status" value="1"/>
</dbReference>
<dbReference type="PROSITE" id="PS50975">
    <property type="entry name" value="ATP_GRASP"/>
    <property type="match status" value="1"/>
</dbReference>
<dbReference type="InterPro" id="IPR001882">
    <property type="entry name" value="Biotin_BS"/>
</dbReference>
<evidence type="ECO:0000313" key="23">
    <source>
        <dbReference type="EMBL" id="CAH3146283.1"/>
    </source>
</evidence>
<dbReference type="InterPro" id="IPR005482">
    <property type="entry name" value="Biotin_COase_C"/>
</dbReference>
<evidence type="ECO:0000256" key="1">
    <source>
        <dbReference type="ARBA" id="ARBA00001953"/>
    </source>
</evidence>
<keyword evidence="9 19" id="KW-0067">ATP-binding</keyword>
<dbReference type="GO" id="GO:0005759">
    <property type="term" value="C:mitochondrial matrix"/>
    <property type="evidence" value="ECO:0007669"/>
    <property type="project" value="UniProtKB-SubCell"/>
</dbReference>
<evidence type="ECO:0000256" key="5">
    <source>
        <dbReference type="ARBA" id="ARBA00018058"/>
    </source>
</evidence>
<dbReference type="Pfam" id="PF02786">
    <property type="entry name" value="CPSase_L_D2"/>
    <property type="match status" value="1"/>
</dbReference>
<proteinExistence type="predicted"/>
<feature type="domain" description="Biotin carboxylation" evidence="22">
    <location>
        <begin position="49"/>
        <end position="496"/>
    </location>
</feature>
<dbReference type="GO" id="GO:0005524">
    <property type="term" value="F:ATP binding"/>
    <property type="evidence" value="ECO:0007669"/>
    <property type="project" value="UniProtKB-UniRule"/>
</dbReference>
<dbReference type="PROSITE" id="PS50968">
    <property type="entry name" value="BIOTINYL_LIPOYL"/>
    <property type="match status" value="1"/>
</dbReference>
<evidence type="ECO:0000256" key="3">
    <source>
        <dbReference type="ARBA" id="ARBA00005060"/>
    </source>
</evidence>
<evidence type="ECO:0000259" key="20">
    <source>
        <dbReference type="PROSITE" id="PS50968"/>
    </source>
</evidence>
<dbReference type="InterPro" id="IPR011053">
    <property type="entry name" value="Single_hybrid_motif"/>
</dbReference>
<comment type="subcellular location">
    <subcellularLocation>
        <location evidence="2">Mitochondrion matrix</location>
    </subcellularLocation>
</comment>
<dbReference type="InterPro" id="IPR016185">
    <property type="entry name" value="PreATP-grasp_dom_sf"/>
</dbReference>
<evidence type="ECO:0000256" key="19">
    <source>
        <dbReference type="PROSITE-ProRule" id="PRU00409"/>
    </source>
</evidence>
<dbReference type="InterPro" id="IPR041265">
    <property type="entry name" value="PCC_BT"/>
</dbReference>
<comment type="catalytic activity">
    <reaction evidence="17">
        <text>butanoyl-CoA + hydrogencarbonate + ATP = (2S)-ethylmalonyl-CoA + ADP + phosphate + H(+)</text>
        <dbReference type="Rhea" id="RHEA:59520"/>
        <dbReference type="ChEBI" id="CHEBI:15378"/>
        <dbReference type="ChEBI" id="CHEBI:17544"/>
        <dbReference type="ChEBI" id="CHEBI:30616"/>
        <dbReference type="ChEBI" id="CHEBI:43474"/>
        <dbReference type="ChEBI" id="CHEBI:57371"/>
        <dbReference type="ChEBI" id="CHEBI:60909"/>
        <dbReference type="ChEBI" id="CHEBI:456216"/>
    </reaction>
    <physiologicalReaction direction="left-to-right" evidence="17">
        <dbReference type="Rhea" id="RHEA:59521"/>
    </physiologicalReaction>
</comment>
<dbReference type="InterPro" id="IPR011761">
    <property type="entry name" value="ATP-grasp"/>
</dbReference>
<dbReference type="SUPFAM" id="SSF51246">
    <property type="entry name" value="Rudiment single hybrid motif"/>
    <property type="match status" value="1"/>
</dbReference>
<dbReference type="SUPFAM" id="SSF52440">
    <property type="entry name" value="PreATP-grasp domain"/>
    <property type="match status" value="1"/>
</dbReference>
<evidence type="ECO:0000256" key="6">
    <source>
        <dbReference type="ARBA" id="ARBA00022598"/>
    </source>
</evidence>
<dbReference type="Pfam" id="PF00364">
    <property type="entry name" value="Biotin_lipoyl"/>
    <property type="match status" value="1"/>
</dbReference>
<accession>A0AAU9XGP2</accession>
<evidence type="ECO:0000256" key="4">
    <source>
        <dbReference type="ARBA" id="ARBA00013050"/>
    </source>
</evidence>
<keyword evidence="12" id="KW-0442">Lipid degradation</keyword>
<dbReference type="InterPro" id="IPR005481">
    <property type="entry name" value="BC-like_N"/>
</dbReference>
<dbReference type="AlphaFoldDB" id="A0AAU9XGP2"/>
<dbReference type="GO" id="GO:0004658">
    <property type="term" value="F:propionyl-CoA carboxylase activity"/>
    <property type="evidence" value="ECO:0007669"/>
    <property type="project" value="UniProtKB-EC"/>
</dbReference>
<comment type="cofactor">
    <cofactor evidence="1">
        <name>biotin</name>
        <dbReference type="ChEBI" id="CHEBI:57586"/>
    </cofactor>
</comment>
<dbReference type="Gene3D" id="2.40.50.100">
    <property type="match status" value="1"/>
</dbReference>
<dbReference type="FunFam" id="2.40.50.100:FF:000003">
    <property type="entry name" value="Acetyl-CoA carboxylase biotin carboxyl carrier protein"/>
    <property type="match status" value="1"/>
</dbReference>
<dbReference type="GO" id="GO:0046872">
    <property type="term" value="F:metal ion binding"/>
    <property type="evidence" value="ECO:0007669"/>
    <property type="project" value="UniProtKB-KW"/>
</dbReference>
<reference evidence="23 24" key="1">
    <citation type="submission" date="2022-05" db="EMBL/GenBank/DDBJ databases">
        <authorList>
            <consortium name="Genoscope - CEA"/>
            <person name="William W."/>
        </authorList>
    </citation>
    <scope>NUCLEOTIDE SEQUENCE [LARGE SCALE GENOMIC DNA]</scope>
</reference>
<dbReference type="PROSITE" id="PS00866">
    <property type="entry name" value="CPSASE_1"/>
    <property type="match status" value="1"/>
</dbReference>
<keyword evidence="6" id="KW-0436">Ligase</keyword>
<keyword evidence="13" id="KW-0443">Lipid metabolism</keyword>
<comment type="catalytic activity">
    <reaction evidence="18">
        <text>propanoyl-CoA + hydrogencarbonate + ATP = (S)-methylmalonyl-CoA + ADP + phosphate + H(+)</text>
        <dbReference type="Rhea" id="RHEA:23720"/>
        <dbReference type="ChEBI" id="CHEBI:15378"/>
        <dbReference type="ChEBI" id="CHEBI:17544"/>
        <dbReference type="ChEBI" id="CHEBI:30616"/>
        <dbReference type="ChEBI" id="CHEBI:43474"/>
        <dbReference type="ChEBI" id="CHEBI:57327"/>
        <dbReference type="ChEBI" id="CHEBI:57392"/>
        <dbReference type="ChEBI" id="CHEBI:456216"/>
        <dbReference type="EC" id="6.4.1.3"/>
    </reaction>
    <physiologicalReaction direction="left-to-right" evidence="18">
        <dbReference type="Rhea" id="RHEA:23721"/>
    </physiologicalReaction>
</comment>
<evidence type="ECO:0000256" key="18">
    <source>
        <dbReference type="ARBA" id="ARBA00049495"/>
    </source>
</evidence>
<dbReference type="InterPro" id="IPR000089">
    <property type="entry name" value="Biotin_lipoyl"/>
</dbReference>
<dbReference type="FunFam" id="3.40.50.20:FF:000010">
    <property type="entry name" value="Propionyl-CoA carboxylase subunit alpha"/>
    <property type="match status" value="1"/>
</dbReference>
<dbReference type="FunFam" id="3.30.1490.20:FF:000018">
    <property type="entry name" value="Biotin carboxylase"/>
    <property type="match status" value="1"/>
</dbReference>
<dbReference type="GO" id="GO:0016042">
    <property type="term" value="P:lipid catabolic process"/>
    <property type="evidence" value="ECO:0007669"/>
    <property type="project" value="UniProtKB-KW"/>
</dbReference>
<organism evidence="23 24">
    <name type="scientific">Pocillopora meandrina</name>
    <dbReference type="NCBI Taxonomy" id="46732"/>
    <lineage>
        <taxon>Eukaryota</taxon>
        <taxon>Metazoa</taxon>
        <taxon>Cnidaria</taxon>
        <taxon>Anthozoa</taxon>
        <taxon>Hexacorallia</taxon>
        <taxon>Scleractinia</taxon>
        <taxon>Astrocoeniina</taxon>
        <taxon>Pocilloporidae</taxon>
        <taxon>Pocillopora</taxon>
    </lineage>
</organism>